<reference evidence="1 2" key="1">
    <citation type="submission" date="2018-10" db="EMBL/GenBank/DDBJ databases">
        <authorList>
            <person name="Grouzdev D.S."/>
            <person name="Krutkina M.S."/>
            <person name="Tourova T.P."/>
            <person name="Nazina T.N."/>
        </authorList>
    </citation>
    <scope>NUCLEOTIDE SEQUENCE [LARGE SCALE GENOMIC DNA]</scope>
    <source>
        <strain evidence="1 2">435</strain>
    </source>
</reference>
<dbReference type="InterPro" id="IPR029151">
    <property type="entry name" value="Sensor-like_sf"/>
</dbReference>
<dbReference type="Gene3D" id="3.30.450.20">
    <property type="entry name" value="PAS domain"/>
    <property type="match status" value="1"/>
</dbReference>
<protein>
    <submittedName>
        <fullName evidence="1">Uncharacterized protein</fullName>
    </submittedName>
</protein>
<keyword evidence="2" id="KW-1185">Reference proteome</keyword>
<comment type="caution">
    <text evidence="1">The sequence shown here is derived from an EMBL/GenBank/DDBJ whole genome shotgun (WGS) entry which is preliminary data.</text>
</comment>
<organism evidence="1 2">
    <name type="scientific">Desulfofundulus salinus</name>
    <dbReference type="NCBI Taxonomy" id="2419843"/>
    <lineage>
        <taxon>Bacteria</taxon>
        <taxon>Bacillati</taxon>
        <taxon>Bacillota</taxon>
        <taxon>Clostridia</taxon>
        <taxon>Eubacteriales</taxon>
        <taxon>Peptococcaceae</taxon>
        <taxon>Desulfofundulus</taxon>
    </lineage>
</organism>
<dbReference type="SUPFAM" id="SSF103190">
    <property type="entry name" value="Sensory domain-like"/>
    <property type="match status" value="1"/>
</dbReference>
<dbReference type="OrthoDB" id="9813903at2"/>
<dbReference type="Proteomes" id="UP000271256">
    <property type="component" value="Unassembled WGS sequence"/>
</dbReference>
<dbReference type="EMBL" id="RBWE01000001">
    <property type="protein sequence ID" value="RKO68132.1"/>
    <property type="molecule type" value="Genomic_DNA"/>
</dbReference>
<accession>A0A494X0J8</accession>
<dbReference type="AlphaFoldDB" id="A0A494X0J8"/>
<evidence type="ECO:0000313" key="2">
    <source>
        <dbReference type="Proteomes" id="UP000271256"/>
    </source>
</evidence>
<proteinExistence type="predicted"/>
<name>A0A494X0J8_9FIRM</name>
<gene>
    <name evidence="1" type="ORF">D7024_07860</name>
</gene>
<sequence length="35" mass="4311">MVSEPYFDLETRLKIWTFCYFLGDDLYLFIDSRVN</sequence>
<evidence type="ECO:0000313" key="1">
    <source>
        <dbReference type="EMBL" id="RKO68132.1"/>
    </source>
</evidence>